<evidence type="ECO:0000256" key="2">
    <source>
        <dbReference type="ARBA" id="ARBA00006665"/>
    </source>
</evidence>
<reference evidence="7 8" key="1">
    <citation type="journal article" date="2023" name="BMC Biol.">
        <title>The compact genome of the sponge Oopsacas minuta (Hexactinellida) is lacking key metazoan core genes.</title>
        <authorList>
            <person name="Santini S."/>
            <person name="Schenkelaars Q."/>
            <person name="Jourda C."/>
            <person name="Duchesne M."/>
            <person name="Belahbib H."/>
            <person name="Rocher C."/>
            <person name="Selva M."/>
            <person name="Riesgo A."/>
            <person name="Vervoort M."/>
            <person name="Leys S.P."/>
            <person name="Kodjabachian L."/>
            <person name="Le Bivic A."/>
            <person name="Borchiellini C."/>
            <person name="Claverie J.M."/>
            <person name="Renard E."/>
        </authorList>
    </citation>
    <scope>NUCLEOTIDE SEQUENCE [LARGE SCALE GENOMIC DNA]</scope>
    <source>
        <strain evidence="7">SPO-2</strain>
    </source>
</reference>
<dbReference type="InterPro" id="IPR005016">
    <property type="entry name" value="TDE1/TMS"/>
</dbReference>
<dbReference type="EMBL" id="JAKMXF010000300">
    <property type="protein sequence ID" value="KAI6652119.1"/>
    <property type="molecule type" value="Genomic_DNA"/>
</dbReference>
<protein>
    <submittedName>
        <fullName evidence="7">Serine incorporator 2-like</fullName>
    </submittedName>
</protein>
<sequence>MACLLGPLSCLCCGGPCGCFSGLPGLRASISTRISYGVMLLFGAIISVIFASRGVTGLLEGSFICNNFRVVVFDINPDINCASFLGVSAVYRICLAMAVFFFVLMLVMFCVCSSRDPRSYVQNGFWLFKWIIFIGLIIAFFFIPITNYFVFSYICLVIGMFGAGLFIFLQVLFLVDFAHSWAEKWLSWIDEDIAWTPWVAYGGLLVCSLFLYICSIAGYVSMYIFFTEPEGCHLNKFFISFNLILCVIGGVISVLPWIQSKLPSSGLLQSSVVCAYTTYLIWSAVSNEPYDPLTCNLTTTTPRLDFVANSRLSSAVGILFLFGTVVFSSFRTSNITQFRKVCGASPETESKLNELFGCIPTEDDEHEKEDSDSKCATNAVDDEKERVVYSYSFYHFMSVLAALYIMMQLTNWVQPDMANTDGFQNTWASVGVKVISSYLCHALYLWTLFAPLILGNCRDFGYETDD</sequence>
<evidence type="ECO:0000313" key="8">
    <source>
        <dbReference type="Proteomes" id="UP001165289"/>
    </source>
</evidence>
<feature type="transmembrane region" description="Helical" evidence="6">
    <location>
        <begin position="124"/>
        <end position="145"/>
    </location>
</feature>
<keyword evidence="5 6" id="KW-0472">Membrane</keyword>
<feature type="transmembrane region" description="Helical" evidence="6">
    <location>
        <begin position="312"/>
        <end position="330"/>
    </location>
</feature>
<evidence type="ECO:0000256" key="1">
    <source>
        <dbReference type="ARBA" id="ARBA00004141"/>
    </source>
</evidence>
<name>A0AAV7JUF1_9METZ</name>
<keyword evidence="4 6" id="KW-1133">Transmembrane helix</keyword>
<feature type="transmembrane region" description="Helical" evidence="6">
    <location>
        <begin position="198"/>
        <end position="225"/>
    </location>
</feature>
<evidence type="ECO:0000256" key="3">
    <source>
        <dbReference type="ARBA" id="ARBA00022692"/>
    </source>
</evidence>
<feature type="transmembrane region" description="Helical" evidence="6">
    <location>
        <begin position="237"/>
        <end position="258"/>
    </location>
</feature>
<dbReference type="PANTHER" id="PTHR10383">
    <property type="entry name" value="SERINE INCORPORATOR"/>
    <property type="match status" value="1"/>
</dbReference>
<feature type="transmembrane region" description="Helical" evidence="6">
    <location>
        <begin position="89"/>
        <end position="112"/>
    </location>
</feature>
<evidence type="ECO:0000256" key="6">
    <source>
        <dbReference type="SAM" id="Phobius"/>
    </source>
</evidence>
<dbReference type="PANTHER" id="PTHR10383:SF9">
    <property type="entry name" value="SERINE INCORPORATOR, ISOFORM F"/>
    <property type="match status" value="1"/>
</dbReference>
<keyword evidence="8" id="KW-1185">Reference proteome</keyword>
<feature type="transmembrane region" description="Helical" evidence="6">
    <location>
        <begin position="151"/>
        <end position="177"/>
    </location>
</feature>
<dbReference type="AlphaFoldDB" id="A0AAV7JUF1"/>
<evidence type="ECO:0000256" key="4">
    <source>
        <dbReference type="ARBA" id="ARBA00022989"/>
    </source>
</evidence>
<dbReference type="Proteomes" id="UP001165289">
    <property type="component" value="Unassembled WGS sequence"/>
</dbReference>
<comment type="similarity">
    <text evidence="2">Belongs to the TDE1 family.</text>
</comment>
<comment type="caution">
    <text evidence="7">The sequence shown here is derived from an EMBL/GenBank/DDBJ whole genome shotgun (WGS) entry which is preliminary data.</text>
</comment>
<dbReference type="Pfam" id="PF03348">
    <property type="entry name" value="Serinc"/>
    <property type="match status" value="1"/>
</dbReference>
<proteinExistence type="inferred from homology"/>
<evidence type="ECO:0000256" key="5">
    <source>
        <dbReference type="ARBA" id="ARBA00023136"/>
    </source>
</evidence>
<evidence type="ECO:0000313" key="7">
    <source>
        <dbReference type="EMBL" id="KAI6652119.1"/>
    </source>
</evidence>
<comment type="subcellular location">
    <subcellularLocation>
        <location evidence="1">Membrane</location>
        <topology evidence="1">Multi-pass membrane protein</topology>
    </subcellularLocation>
</comment>
<feature type="transmembrane region" description="Helical" evidence="6">
    <location>
        <begin position="393"/>
        <end position="414"/>
    </location>
</feature>
<organism evidence="7 8">
    <name type="scientific">Oopsacas minuta</name>
    <dbReference type="NCBI Taxonomy" id="111878"/>
    <lineage>
        <taxon>Eukaryota</taxon>
        <taxon>Metazoa</taxon>
        <taxon>Porifera</taxon>
        <taxon>Hexactinellida</taxon>
        <taxon>Hexasterophora</taxon>
        <taxon>Lyssacinosida</taxon>
        <taxon>Leucopsacidae</taxon>
        <taxon>Oopsacas</taxon>
    </lineage>
</organism>
<feature type="transmembrane region" description="Helical" evidence="6">
    <location>
        <begin position="434"/>
        <end position="454"/>
    </location>
</feature>
<accession>A0AAV7JUF1</accession>
<gene>
    <name evidence="7" type="ORF">LOD99_4664</name>
</gene>
<keyword evidence="3 6" id="KW-0812">Transmembrane</keyword>
<feature type="transmembrane region" description="Helical" evidence="6">
    <location>
        <begin position="34"/>
        <end position="52"/>
    </location>
</feature>
<dbReference type="GO" id="GO:0016020">
    <property type="term" value="C:membrane"/>
    <property type="evidence" value="ECO:0007669"/>
    <property type="project" value="UniProtKB-SubCell"/>
</dbReference>